<organism evidence="12 13">
    <name type="scientific">Oopsacas minuta</name>
    <dbReference type="NCBI Taxonomy" id="111878"/>
    <lineage>
        <taxon>Eukaryota</taxon>
        <taxon>Metazoa</taxon>
        <taxon>Porifera</taxon>
        <taxon>Hexactinellida</taxon>
        <taxon>Hexasterophora</taxon>
        <taxon>Lyssacinosida</taxon>
        <taxon>Leucopsacidae</taxon>
        <taxon>Oopsacas</taxon>
    </lineage>
</organism>
<keyword evidence="4" id="KW-0547">Nucleotide-binding</keyword>
<dbReference type="PROSITE" id="PS51194">
    <property type="entry name" value="HELICASE_CTER"/>
    <property type="match status" value="1"/>
</dbReference>
<dbReference type="SUPFAM" id="SSF52540">
    <property type="entry name" value="P-loop containing nucleoside triphosphate hydrolases"/>
    <property type="match status" value="1"/>
</dbReference>
<dbReference type="Gene3D" id="1.20.58.1080">
    <property type="match status" value="1"/>
</dbReference>
<accession>A0AAV7KFZ6</accession>
<protein>
    <recommendedName>
        <fullName evidence="3">RNA helicase</fullName>
        <ecNumber evidence="3">3.6.4.13</ecNumber>
    </recommendedName>
</protein>
<dbReference type="InterPro" id="IPR041453">
    <property type="entry name" value="Suv3_N"/>
</dbReference>
<keyword evidence="13" id="KW-1185">Reference proteome</keyword>
<name>A0AAV7KFZ6_9METZ</name>
<dbReference type="GO" id="GO:0045025">
    <property type="term" value="C:mitochondrial degradosome"/>
    <property type="evidence" value="ECO:0007669"/>
    <property type="project" value="TreeGrafter"/>
</dbReference>
<evidence type="ECO:0000256" key="3">
    <source>
        <dbReference type="ARBA" id="ARBA00012552"/>
    </source>
</evidence>
<dbReference type="CDD" id="cd18805">
    <property type="entry name" value="SF2_C_suv3"/>
    <property type="match status" value="1"/>
</dbReference>
<evidence type="ECO:0000256" key="4">
    <source>
        <dbReference type="ARBA" id="ARBA00022741"/>
    </source>
</evidence>
<dbReference type="AlphaFoldDB" id="A0AAV7KFZ6"/>
<dbReference type="EC" id="3.6.4.13" evidence="3"/>
<dbReference type="CDD" id="cd17913">
    <property type="entry name" value="DEXQc_Suv3"/>
    <property type="match status" value="1"/>
</dbReference>
<feature type="domain" description="Helicase C-terminal" evidence="11">
    <location>
        <begin position="327"/>
        <end position="480"/>
    </location>
</feature>
<dbReference type="EMBL" id="JAKMXF010000044">
    <property type="protein sequence ID" value="KAI6660063.1"/>
    <property type="molecule type" value="Genomic_DNA"/>
</dbReference>
<dbReference type="Gene3D" id="1.10.1740.140">
    <property type="match status" value="1"/>
</dbReference>
<evidence type="ECO:0000256" key="6">
    <source>
        <dbReference type="ARBA" id="ARBA00022806"/>
    </source>
</evidence>
<dbReference type="FunFam" id="3.40.50.300:FF:000269">
    <property type="entry name" value="ATP-dependent RNA helicase SUPV3L1, mitochondrial"/>
    <property type="match status" value="1"/>
</dbReference>
<sequence length="672" mass="77123">MKITVNRLFNYSSLWCATYYNSELKNSFVDLRNFKNFTNNSAIPHIDPDTFASSYVNKPMKILNDFINRKDVYTAALQNGICEAELSPLLTSFADYYSTHWCSNLEMGVILSDIEKEHKHITDLLPIFLRFAYSHRSSKESLVKTRSIIQDFVHNYHSKSFQDARHVKRKIHMHTGPTNSGKTYHAMQCYLKAQSGIYAAPLRTLAYETFVRTNNEGIDCDMFTGEQKIYKNNADKPSAHISCTTEMVPTDMAMYEVAVIDEIQMIADVQRGGAWTRALFGLCCEELHLCGHESAISIVKSLLESTGEELTVHSYERLTPLTLLPTHLNSNCLQLRPGDCIISFSRQKLHQTKAKIEEKTNMKCSIIYGGLPPSVRLEQIKLFNDPDSEYQVAVASDAIGLGVNLNIKRIIFDDLYKMLHNEMTRITPELVMQVSGRAGRFMSLYPAGEVTCFHANHYPLLKYLFNAKIPDIAKAIISPPPQIWAELDYIMPNYDLVQLLQFMNMGLSKSYRYEFFVRHDLEKMSFLYKKIGLPSLTSLSLLECFVNLKKPFVCNIAEQIFTMFAEGKVLTYEDLLFICSWPRPPPAYAQSLELYERISDVCDLYLWLNQRNPKFFPDRLRVQELKEDISKTIGETLCRPCINDGTDVLYIPDSVYCENLDKYLTETALKNL</sequence>
<comment type="catalytic activity">
    <reaction evidence="10">
        <text>ATP + H2O = ADP + phosphate + H(+)</text>
        <dbReference type="Rhea" id="RHEA:13065"/>
        <dbReference type="ChEBI" id="CHEBI:15377"/>
        <dbReference type="ChEBI" id="CHEBI:15378"/>
        <dbReference type="ChEBI" id="CHEBI:30616"/>
        <dbReference type="ChEBI" id="CHEBI:43474"/>
        <dbReference type="ChEBI" id="CHEBI:456216"/>
        <dbReference type="EC" id="3.6.4.13"/>
    </reaction>
</comment>
<evidence type="ECO:0000313" key="13">
    <source>
        <dbReference type="Proteomes" id="UP001165289"/>
    </source>
</evidence>
<dbReference type="PANTHER" id="PTHR12131">
    <property type="entry name" value="ATP-DEPENDENT RNA AND DNA HELICASE"/>
    <property type="match status" value="1"/>
</dbReference>
<keyword evidence="9" id="KW-0496">Mitochondrion</keyword>
<keyword evidence="7" id="KW-0067">ATP-binding</keyword>
<proteinExistence type="inferred from homology"/>
<reference evidence="12 13" key="1">
    <citation type="journal article" date="2023" name="BMC Biol.">
        <title>The compact genome of the sponge Oopsacas minuta (Hexactinellida) is lacking key metazoan core genes.</title>
        <authorList>
            <person name="Santini S."/>
            <person name="Schenkelaars Q."/>
            <person name="Jourda C."/>
            <person name="Duchesne M."/>
            <person name="Belahbib H."/>
            <person name="Rocher C."/>
            <person name="Selva M."/>
            <person name="Riesgo A."/>
            <person name="Vervoort M."/>
            <person name="Leys S.P."/>
            <person name="Kodjabachian L."/>
            <person name="Le Bivic A."/>
            <person name="Borchiellini C."/>
            <person name="Claverie J.M."/>
            <person name="Renard E."/>
        </authorList>
    </citation>
    <scope>NUCLEOTIDE SEQUENCE [LARGE SCALE GENOMIC DNA]</scope>
    <source>
        <strain evidence="12">SPO-2</strain>
    </source>
</reference>
<dbReference type="GO" id="GO:0000965">
    <property type="term" value="P:mitochondrial RNA 3'-end processing"/>
    <property type="evidence" value="ECO:0007669"/>
    <property type="project" value="TreeGrafter"/>
</dbReference>
<dbReference type="GO" id="GO:0005524">
    <property type="term" value="F:ATP binding"/>
    <property type="evidence" value="ECO:0007669"/>
    <property type="project" value="UniProtKB-KW"/>
</dbReference>
<dbReference type="GO" id="GO:0003724">
    <property type="term" value="F:RNA helicase activity"/>
    <property type="evidence" value="ECO:0007669"/>
    <property type="project" value="UniProtKB-EC"/>
</dbReference>
<dbReference type="Gene3D" id="3.40.50.300">
    <property type="entry name" value="P-loop containing nucleotide triphosphate hydrolases"/>
    <property type="match status" value="2"/>
</dbReference>
<comment type="subcellular location">
    <subcellularLocation>
        <location evidence="1">Mitochondrion</location>
    </subcellularLocation>
</comment>
<evidence type="ECO:0000256" key="5">
    <source>
        <dbReference type="ARBA" id="ARBA00022801"/>
    </source>
</evidence>
<evidence type="ECO:0000256" key="1">
    <source>
        <dbReference type="ARBA" id="ARBA00004173"/>
    </source>
</evidence>
<dbReference type="InterPro" id="IPR055206">
    <property type="entry name" value="DEXQc_SUV3"/>
</dbReference>
<comment type="caution">
    <text evidence="12">The sequence shown here is derived from an EMBL/GenBank/DDBJ whole genome shotgun (WGS) entry which is preliminary data.</text>
</comment>
<dbReference type="InterPro" id="IPR027417">
    <property type="entry name" value="P-loop_NTPase"/>
</dbReference>
<gene>
    <name evidence="12" type="ORF">LOD99_14404</name>
</gene>
<dbReference type="Pfam" id="PF22527">
    <property type="entry name" value="DEXQc_Suv3"/>
    <property type="match status" value="1"/>
</dbReference>
<dbReference type="PANTHER" id="PTHR12131:SF1">
    <property type="entry name" value="ATP-DEPENDENT RNA HELICASE SUPV3L1, MITOCHONDRIAL-RELATED"/>
    <property type="match status" value="1"/>
</dbReference>
<keyword evidence="8" id="KW-0809">Transit peptide</keyword>
<evidence type="ECO:0000256" key="7">
    <source>
        <dbReference type="ARBA" id="ARBA00022840"/>
    </source>
</evidence>
<evidence type="ECO:0000259" key="11">
    <source>
        <dbReference type="PROSITE" id="PS51194"/>
    </source>
</evidence>
<dbReference type="InterPro" id="IPR044774">
    <property type="entry name" value="Suv3_DEXQc"/>
</dbReference>
<evidence type="ECO:0000256" key="9">
    <source>
        <dbReference type="ARBA" id="ARBA00023128"/>
    </source>
</evidence>
<keyword evidence="6 12" id="KW-0347">Helicase</keyword>
<dbReference type="SMART" id="SM00490">
    <property type="entry name" value="HELICc"/>
    <property type="match status" value="1"/>
</dbReference>
<dbReference type="Pfam" id="PF18114">
    <property type="entry name" value="Suv3_N"/>
    <property type="match status" value="1"/>
</dbReference>
<keyword evidence="5" id="KW-0378">Hydrolase</keyword>
<evidence type="ECO:0000256" key="8">
    <source>
        <dbReference type="ARBA" id="ARBA00022946"/>
    </source>
</evidence>
<dbReference type="Proteomes" id="UP001165289">
    <property type="component" value="Unassembled WGS sequence"/>
</dbReference>
<dbReference type="Gene3D" id="1.20.272.40">
    <property type="match status" value="1"/>
</dbReference>
<evidence type="ECO:0000313" key="12">
    <source>
        <dbReference type="EMBL" id="KAI6660063.1"/>
    </source>
</evidence>
<dbReference type="InterPro" id="IPR001650">
    <property type="entry name" value="Helicase_C-like"/>
</dbReference>
<dbReference type="Pfam" id="PF12513">
    <property type="entry name" value="SUV3_C"/>
    <property type="match status" value="1"/>
</dbReference>
<comment type="similarity">
    <text evidence="2">Belongs to the helicase family.</text>
</comment>
<dbReference type="InterPro" id="IPR022192">
    <property type="entry name" value="SUV3_C"/>
</dbReference>
<evidence type="ECO:0000256" key="2">
    <source>
        <dbReference type="ARBA" id="ARBA00008708"/>
    </source>
</evidence>
<dbReference type="Pfam" id="PF00271">
    <property type="entry name" value="Helicase_C"/>
    <property type="match status" value="1"/>
</dbReference>
<dbReference type="GO" id="GO:0016787">
    <property type="term" value="F:hydrolase activity"/>
    <property type="evidence" value="ECO:0007669"/>
    <property type="project" value="UniProtKB-KW"/>
</dbReference>
<dbReference type="InterPro" id="IPR050699">
    <property type="entry name" value="RNA-DNA_Helicase"/>
</dbReference>
<evidence type="ECO:0000256" key="10">
    <source>
        <dbReference type="ARBA" id="ARBA00047984"/>
    </source>
</evidence>